<evidence type="ECO:0000256" key="7">
    <source>
        <dbReference type="ARBA" id="ARBA00047899"/>
    </source>
</evidence>
<feature type="compositionally biased region" description="Basic residues" evidence="9">
    <location>
        <begin position="139"/>
        <end position="149"/>
    </location>
</feature>
<dbReference type="GO" id="GO:0005524">
    <property type="term" value="F:ATP binding"/>
    <property type="evidence" value="ECO:0007669"/>
    <property type="project" value="UniProtKB-KW"/>
</dbReference>
<dbReference type="SMART" id="SM00220">
    <property type="entry name" value="S_TKc"/>
    <property type="match status" value="1"/>
</dbReference>
<feature type="domain" description="Protein kinase" evidence="10">
    <location>
        <begin position="191"/>
        <end position="457"/>
    </location>
</feature>
<comment type="catalytic activity">
    <reaction evidence="7">
        <text>L-threonyl-[protein] + ATP = O-phospho-L-threonyl-[protein] + ADP + H(+)</text>
        <dbReference type="Rhea" id="RHEA:46608"/>
        <dbReference type="Rhea" id="RHEA-COMP:11060"/>
        <dbReference type="Rhea" id="RHEA-COMP:11605"/>
        <dbReference type="ChEBI" id="CHEBI:15378"/>
        <dbReference type="ChEBI" id="CHEBI:30013"/>
        <dbReference type="ChEBI" id="CHEBI:30616"/>
        <dbReference type="ChEBI" id="CHEBI:61977"/>
        <dbReference type="ChEBI" id="CHEBI:456216"/>
        <dbReference type="EC" id="2.7.11.1"/>
    </reaction>
</comment>
<evidence type="ECO:0000256" key="8">
    <source>
        <dbReference type="ARBA" id="ARBA00048679"/>
    </source>
</evidence>
<name>A0A9P5X4V3_9AGAR</name>
<keyword evidence="2" id="KW-0723">Serine/threonine-protein kinase</keyword>
<dbReference type="AlphaFoldDB" id="A0A9P5X4V3"/>
<dbReference type="PROSITE" id="PS50011">
    <property type="entry name" value="PROTEIN_KINASE_DOM"/>
    <property type="match status" value="1"/>
</dbReference>
<reference evidence="11" key="1">
    <citation type="submission" date="2020-11" db="EMBL/GenBank/DDBJ databases">
        <authorList>
            <consortium name="DOE Joint Genome Institute"/>
            <person name="Ahrendt S."/>
            <person name="Riley R."/>
            <person name="Andreopoulos W."/>
            <person name="Labutti K."/>
            <person name="Pangilinan J."/>
            <person name="Ruiz-Duenas F.J."/>
            <person name="Barrasa J.M."/>
            <person name="Sanchez-Garcia M."/>
            <person name="Camarero S."/>
            <person name="Miyauchi S."/>
            <person name="Serrano A."/>
            <person name="Linde D."/>
            <person name="Babiker R."/>
            <person name="Drula E."/>
            <person name="Ayuso-Fernandez I."/>
            <person name="Pacheco R."/>
            <person name="Padilla G."/>
            <person name="Ferreira P."/>
            <person name="Barriuso J."/>
            <person name="Kellner H."/>
            <person name="Castanera R."/>
            <person name="Alfaro M."/>
            <person name="Ramirez L."/>
            <person name="Pisabarro A.G."/>
            <person name="Kuo A."/>
            <person name="Tritt A."/>
            <person name="Lipzen A."/>
            <person name="He G."/>
            <person name="Yan M."/>
            <person name="Ng V."/>
            <person name="Cullen D."/>
            <person name="Martin F."/>
            <person name="Rosso M.-N."/>
            <person name="Henrissat B."/>
            <person name="Hibbett D."/>
            <person name="Martinez A.T."/>
            <person name="Grigoriev I.V."/>
        </authorList>
    </citation>
    <scope>NUCLEOTIDE SEQUENCE</scope>
    <source>
        <strain evidence="11">MF-IS2</strain>
    </source>
</reference>
<gene>
    <name evidence="11" type="ORF">P691DRAFT_391187</name>
</gene>
<keyword evidence="4" id="KW-0547">Nucleotide-binding</keyword>
<evidence type="ECO:0000256" key="9">
    <source>
        <dbReference type="SAM" id="MobiDB-lite"/>
    </source>
</evidence>
<dbReference type="EC" id="2.7.11.1" evidence="1"/>
<evidence type="ECO:0000313" key="11">
    <source>
        <dbReference type="EMBL" id="KAF9443669.1"/>
    </source>
</evidence>
<evidence type="ECO:0000256" key="6">
    <source>
        <dbReference type="ARBA" id="ARBA00022840"/>
    </source>
</evidence>
<evidence type="ECO:0000256" key="2">
    <source>
        <dbReference type="ARBA" id="ARBA00022527"/>
    </source>
</evidence>
<keyword evidence="5" id="KW-0418">Kinase</keyword>
<dbReference type="InterPro" id="IPR050236">
    <property type="entry name" value="Ser_Thr_kinase_AGC"/>
</dbReference>
<comment type="caution">
    <text evidence="11">The sequence shown here is derived from an EMBL/GenBank/DDBJ whole genome shotgun (WGS) entry which is preliminary data.</text>
</comment>
<protein>
    <recommendedName>
        <fullName evidence="1">non-specific serine/threonine protein kinase</fullName>
        <ecNumber evidence="1">2.7.11.1</ecNumber>
    </recommendedName>
</protein>
<evidence type="ECO:0000256" key="3">
    <source>
        <dbReference type="ARBA" id="ARBA00022679"/>
    </source>
</evidence>
<keyword evidence="12" id="KW-1185">Reference proteome</keyword>
<keyword evidence="3" id="KW-0808">Transferase</keyword>
<feature type="compositionally biased region" description="Basic and acidic residues" evidence="9">
    <location>
        <begin position="150"/>
        <end position="162"/>
    </location>
</feature>
<evidence type="ECO:0000256" key="1">
    <source>
        <dbReference type="ARBA" id="ARBA00012513"/>
    </source>
</evidence>
<dbReference type="InterPro" id="IPR000719">
    <property type="entry name" value="Prot_kinase_dom"/>
</dbReference>
<dbReference type="Gene3D" id="3.30.200.20">
    <property type="entry name" value="Phosphorylase Kinase, domain 1"/>
    <property type="match status" value="1"/>
</dbReference>
<dbReference type="PANTHER" id="PTHR24356">
    <property type="entry name" value="SERINE/THREONINE-PROTEIN KINASE"/>
    <property type="match status" value="1"/>
</dbReference>
<evidence type="ECO:0000256" key="4">
    <source>
        <dbReference type="ARBA" id="ARBA00022741"/>
    </source>
</evidence>
<evidence type="ECO:0000259" key="10">
    <source>
        <dbReference type="PROSITE" id="PS50011"/>
    </source>
</evidence>
<dbReference type="EMBL" id="MU151448">
    <property type="protein sequence ID" value="KAF9443669.1"/>
    <property type="molecule type" value="Genomic_DNA"/>
</dbReference>
<dbReference type="Gene3D" id="1.10.510.10">
    <property type="entry name" value="Transferase(Phosphotransferase) domain 1"/>
    <property type="match status" value="1"/>
</dbReference>
<dbReference type="Proteomes" id="UP000807342">
    <property type="component" value="Unassembled WGS sequence"/>
</dbReference>
<dbReference type="OrthoDB" id="10252171at2759"/>
<sequence>MQFILPAGRAATSPIISDNHSIRFFGRLLQFGHRVIAGGKQLSGTLMRLVNAQDAVAVRGLTNPAETASIAPPPVSENTGGGSDEQLPQGVGLGIIQPEQDAPTPAARLNNAREHLRLTLLTNRIELSGSLLHPQSERPRRRAAGKRRTKDSTATREPEHTPESPVARLRIVSDFPYGRTMVPCAYMRDSLHICRALGPKSIRQIEHVSHRSSNGSLWMITVPRRAKYSLKWLPRDSTSVTHVVNNELNALLRIKKIPGLPDMVFVEDNAFEKYIFMEFLGKKTLVQLLEKGKAYDLMRTINQIARLLHAIHKMHKCGVIHCKITPDSIIVGEEGNFTLYNFDSCIVMDQVSMINDVPLWVPTSNAAGGGEDMDHIVRSSYHIDYIALAHVWHTMRTLAAPTYLGCDHFELEEQLLLTDEMLFLRRLLSTEEGYRFDSVKEIKEHRIFKNIDWKAFD</sequence>
<proteinExistence type="predicted"/>
<dbReference type="GO" id="GO:0004674">
    <property type="term" value="F:protein serine/threonine kinase activity"/>
    <property type="evidence" value="ECO:0007669"/>
    <property type="project" value="UniProtKB-KW"/>
</dbReference>
<feature type="region of interest" description="Disordered" evidence="9">
    <location>
        <begin position="130"/>
        <end position="165"/>
    </location>
</feature>
<accession>A0A9P5X4V3</accession>
<evidence type="ECO:0000313" key="12">
    <source>
        <dbReference type="Proteomes" id="UP000807342"/>
    </source>
</evidence>
<evidence type="ECO:0000256" key="5">
    <source>
        <dbReference type="ARBA" id="ARBA00022777"/>
    </source>
</evidence>
<keyword evidence="6" id="KW-0067">ATP-binding</keyword>
<dbReference type="InterPro" id="IPR011009">
    <property type="entry name" value="Kinase-like_dom_sf"/>
</dbReference>
<dbReference type="SUPFAM" id="SSF56112">
    <property type="entry name" value="Protein kinase-like (PK-like)"/>
    <property type="match status" value="1"/>
</dbReference>
<feature type="region of interest" description="Disordered" evidence="9">
    <location>
        <begin position="65"/>
        <end position="90"/>
    </location>
</feature>
<organism evidence="11 12">
    <name type="scientific">Macrolepiota fuliginosa MF-IS2</name>
    <dbReference type="NCBI Taxonomy" id="1400762"/>
    <lineage>
        <taxon>Eukaryota</taxon>
        <taxon>Fungi</taxon>
        <taxon>Dikarya</taxon>
        <taxon>Basidiomycota</taxon>
        <taxon>Agaricomycotina</taxon>
        <taxon>Agaricomycetes</taxon>
        <taxon>Agaricomycetidae</taxon>
        <taxon>Agaricales</taxon>
        <taxon>Agaricineae</taxon>
        <taxon>Agaricaceae</taxon>
        <taxon>Macrolepiota</taxon>
    </lineage>
</organism>
<comment type="catalytic activity">
    <reaction evidence="8">
        <text>L-seryl-[protein] + ATP = O-phospho-L-seryl-[protein] + ADP + H(+)</text>
        <dbReference type="Rhea" id="RHEA:17989"/>
        <dbReference type="Rhea" id="RHEA-COMP:9863"/>
        <dbReference type="Rhea" id="RHEA-COMP:11604"/>
        <dbReference type="ChEBI" id="CHEBI:15378"/>
        <dbReference type="ChEBI" id="CHEBI:29999"/>
        <dbReference type="ChEBI" id="CHEBI:30616"/>
        <dbReference type="ChEBI" id="CHEBI:83421"/>
        <dbReference type="ChEBI" id="CHEBI:456216"/>
        <dbReference type="EC" id="2.7.11.1"/>
    </reaction>
</comment>